<dbReference type="Pfam" id="PF08534">
    <property type="entry name" value="Redoxin"/>
    <property type="match status" value="1"/>
</dbReference>
<dbReference type="GO" id="GO:0016491">
    <property type="term" value="F:oxidoreductase activity"/>
    <property type="evidence" value="ECO:0007669"/>
    <property type="project" value="InterPro"/>
</dbReference>
<comment type="caution">
    <text evidence="6">The sequence shown here is derived from an EMBL/GenBank/DDBJ whole genome shotgun (WGS) entry which is preliminary data.</text>
</comment>
<dbReference type="PANTHER" id="PTHR42852">
    <property type="entry name" value="THIOL:DISULFIDE INTERCHANGE PROTEIN DSBE"/>
    <property type="match status" value="1"/>
</dbReference>
<gene>
    <name evidence="6" type="ORF">C7B43_13275</name>
</gene>
<sequence>MRKTTLWAVTIVIFSALAAVVFGVFRAVSQVQVAASRAHTTPTSSQEPSSVDPGAPLNGKPAPNFHLTNQFGQSVSIRSLRGKVVVMGFVNSAGDTVSPLIATIMHNVLYDLGIHRSAVAFVAVNANPVTASTHDVYSWSTKYHMLHNWQFLTGSPTQLKSVWQNYFMQTQILHGSLITHTPGVFVIGPHGHENWVYLNSPSTSTQALGAQVQNILKHVIPLLPGHPALRIPPARQLAYYPASIGPSQRVNRSFHLPAILPGGKRGSVQIGSGSPVTLVDFFATWCPDCQEEMPVLARLQRWDSLHPRYPHVVAVDLRMSESSTAHVRDYASRLHLPFPVALDNQGKIADRYGVSGIPTQALVSSGGQILWYHEGLISWKSLIHDIQPHLPRSASS</sequence>
<dbReference type="AlphaFoldDB" id="A0A2T2WWY1"/>
<evidence type="ECO:0000313" key="6">
    <source>
        <dbReference type="EMBL" id="PSR26744.1"/>
    </source>
</evidence>
<keyword evidence="2 3" id="KW-0186">Copper</keyword>
<accession>A0A2T2WWY1</accession>
<evidence type="ECO:0000256" key="4">
    <source>
        <dbReference type="SAM" id="MobiDB-lite"/>
    </source>
</evidence>
<keyword evidence="3" id="KW-0479">Metal-binding</keyword>
<feature type="compositionally biased region" description="Polar residues" evidence="4">
    <location>
        <begin position="39"/>
        <end position="49"/>
    </location>
</feature>
<evidence type="ECO:0000313" key="7">
    <source>
        <dbReference type="Proteomes" id="UP000242699"/>
    </source>
</evidence>
<feature type="region of interest" description="Disordered" evidence="4">
    <location>
        <begin position="37"/>
        <end position="59"/>
    </location>
</feature>
<protein>
    <recommendedName>
        <fullName evidence="5">Thioredoxin domain-containing protein</fullName>
    </recommendedName>
</protein>
<dbReference type="Gene3D" id="3.40.30.10">
    <property type="entry name" value="Glutaredoxin"/>
    <property type="match status" value="2"/>
</dbReference>
<feature type="domain" description="Thioredoxin" evidence="5">
    <location>
        <begin position="228"/>
        <end position="391"/>
    </location>
</feature>
<comment type="similarity">
    <text evidence="1">Belongs to the SCO1/2 family.</text>
</comment>
<dbReference type="InterPro" id="IPR003782">
    <property type="entry name" value="SCO1/SenC"/>
</dbReference>
<dbReference type="PANTHER" id="PTHR42852:SF17">
    <property type="entry name" value="THIOREDOXIN-LIKE PROTEIN HI_1115"/>
    <property type="match status" value="1"/>
</dbReference>
<dbReference type="Proteomes" id="UP000242699">
    <property type="component" value="Unassembled WGS sequence"/>
</dbReference>
<dbReference type="SUPFAM" id="SSF52833">
    <property type="entry name" value="Thioredoxin-like"/>
    <property type="match status" value="2"/>
</dbReference>
<name>A0A2T2WWY1_9FIRM</name>
<evidence type="ECO:0000256" key="2">
    <source>
        <dbReference type="ARBA" id="ARBA00023008"/>
    </source>
</evidence>
<dbReference type="PROSITE" id="PS51352">
    <property type="entry name" value="THIOREDOXIN_2"/>
    <property type="match status" value="1"/>
</dbReference>
<feature type="binding site" evidence="3">
    <location>
        <position position="180"/>
    </location>
    <ligand>
        <name>Cu cation</name>
        <dbReference type="ChEBI" id="CHEBI:23378"/>
    </ligand>
</feature>
<evidence type="ECO:0000256" key="1">
    <source>
        <dbReference type="ARBA" id="ARBA00010996"/>
    </source>
</evidence>
<dbReference type="GO" id="GO:0046872">
    <property type="term" value="F:metal ion binding"/>
    <property type="evidence" value="ECO:0007669"/>
    <property type="project" value="UniProtKB-KW"/>
</dbReference>
<organism evidence="6 7">
    <name type="scientific">Sulfobacillus benefaciens</name>
    <dbReference type="NCBI Taxonomy" id="453960"/>
    <lineage>
        <taxon>Bacteria</taxon>
        <taxon>Bacillati</taxon>
        <taxon>Bacillota</taxon>
        <taxon>Clostridia</taxon>
        <taxon>Eubacteriales</taxon>
        <taxon>Clostridiales Family XVII. Incertae Sedis</taxon>
        <taxon>Sulfobacillus</taxon>
    </lineage>
</organism>
<proteinExistence type="inferred from homology"/>
<dbReference type="InterPro" id="IPR050553">
    <property type="entry name" value="Thioredoxin_ResA/DsbE_sf"/>
</dbReference>
<dbReference type="Pfam" id="PF02630">
    <property type="entry name" value="SCO1-SenC"/>
    <property type="match status" value="1"/>
</dbReference>
<evidence type="ECO:0000256" key="3">
    <source>
        <dbReference type="PIRSR" id="PIRSR603782-1"/>
    </source>
</evidence>
<evidence type="ECO:0000259" key="5">
    <source>
        <dbReference type="PROSITE" id="PS51352"/>
    </source>
</evidence>
<reference evidence="6 7" key="1">
    <citation type="journal article" date="2014" name="BMC Genomics">
        <title>Comparison of environmental and isolate Sulfobacillus genomes reveals diverse carbon, sulfur, nitrogen, and hydrogen metabolisms.</title>
        <authorList>
            <person name="Justice N.B."/>
            <person name="Norman A."/>
            <person name="Brown C.T."/>
            <person name="Singh A."/>
            <person name="Thomas B.C."/>
            <person name="Banfield J.F."/>
        </authorList>
    </citation>
    <scope>NUCLEOTIDE SEQUENCE [LARGE SCALE GENOMIC DNA]</scope>
    <source>
        <strain evidence="6">AMDSBA1</strain>
    </source>
</reference>
<dbReference type="EMBL" id="PXYT01000033">
    <property type="protein sequence ID" value="PSR26744.1"/>
    <property type="molecule type" value="Genomic_DNA"/>
</dbReference>
<dbReference type="InterPro" id="IPR036249">
    <property type="entry name" value="Thioredoxin-like_sf"/>
</dbReference>
<dbReference type="InterPro" id="IPR013740">
    <property type="entry name" value="Redoxin"/>
</dbReference>
<dbReference type="CDD" id="cd02966">
    <property type="entry name" value="TlpA_like_family"/>
    <property type="match status" value="1"/>
</dbReference>
<dbReference type="InterPro" id="IPR013766">
    <property type="entry name" value="Thioredoxin_domain"/>
</dbReference>